<keyword evidence="1" id="KW-0812">Transmembrane</keyword>
<dbReference type="RefSeq" id="WP_007866602.1">
    <property type="nucleotide sequence ID" value="NZ_KQ235878.1"/>
</dbReference>
<dbReference type="PATRIC" id="fig|742734.4.peg.2647"/>
<sequence>MSVRKEAEAEKQKLKNMSWKDRAWYVWEYYKFHILALILAAGALWTVGTMIYRQTFTTRLSIAVINDRAGTTSSTAGLEAGLKEALGCGSKDLIEFNEGLSASFSEDSMSQYDYATLAKISALVASRSLDVVIGDQASIDHYASINAYQNLEEYLPPELYHKVKDHIYRANDEQGSLQPFAISLEDTAFAQETGILMDPPYLAVISSAPHKEAALVMVGYLFP</sequence>
<keyword evidence="1" id="KW-1133">Transmembrane helix</keyword>
<feature type="transmembrane region" description="Helical" evidence="1">
    <location>
        <begin position="32"/>
        <end position="52"/>
    </location>
</feature>
<evidence type="ECO:0000256" key="1">
    <source>
        <dbReference type="SAM" id="Phobius"/>
    </source>
</evidence>
<evidence type="ECO:0000313" key="2">
    <source>
        <dbReference type="EMBL" id="KMW19725.1"/>
    </source>
</evidence>
<dbReference type="GeneID" id="93164121"/>
<evidence type="ECO:0000313" key="3">
    <source>
        <dbReference type="Proteomes" id="UP000037392"/>
    </source>
</evidence>
<proteinExistence type="predicted"/>
<dbReference type="EMBL" id="ADLK01000020">
    <property type="protein sequence ID" value="KMW19725.1"/>
    <property type="molecule type" value="Genomic_DNA"/>
</dbReference>
<name>A0A0J9EV32_9FIRM</name>
<comment type="caution">
    <text evidence="2">The sequence shown here is derived from an EMBL/GenBank/DDBJ whole genome shotgun (WGS) entry which is preliminary data.</text>
</comment>
<dbReference type="OrthoDB" id="1925387at2"/>
<dbReference type="AlphaFoldDB" id="A0A0J9EV32"/>
<keyword evidence="1" id="KW-0472">Membrane</keyword>
<accession>A0A0J9EV32</accession>
<organism evidence="2 3">
    <name type="scientific">[Clostridium] citroniae WAL-19142</name>
    <dbReference type="NCBI Taxonomy" id="742734"/>
    <lineage>
        <taxon>Bacteria</taxon>
        <taxon>Bacillati</taxon>
        <taxon>Bacillota</taxon>
        <taxon>Clostridia</taxon>
        <taxon>Lachnospirales</taxon>
        <taxon>Lachnospiraceae</taxon>
        <taxon>Enterocloster</taxon>
    </lineage>
</organism>
<reference evidence="2 3" key="1">
    <citation type="submission" date="2011-04" db="EMBL/GenBank/DDBJ databases">
        <title>The Genome Sequence of Clostridium citroniae WAL-19142.</title>
        <authorList>
            <consortium name="The Broad Institute Genome Sequencing Platform"/>
            <person name="Earl A."/>
            <person name="Ward D."/>
            <person name="Feldgarden M."/>
            <person name="Gevers D."/>
            <person name="Warren Y.A."/>
            <person name="Tyrrell K.L."/>
            <person name="Citron D.M."/>
            <person name="Goldstein E.J."/>
            <person name="Daigneault M."/>
            <person name="Allen-Vercoe E."/>
            <person name="Young S.K."/>
            <person name="Zeng Q."/>
            <person name="Gargeya S."/>
            <person name="Fitzgerald M."/>
            <person name="Haas B."/>
            <person name="Abouelleil A."/>
            <person name="Alvarado L."/>
            <person name="Arachchi H.M."/>
            <person name="Berlin A."/>
            <person name="Brown A."/>
            <person name="Chapman S.B."/>
            <person name="Chen Z."/>
            <person name="Dunbar C."/>
            <person name="Freedman E."/>
            <person name="Gearin G."/>
            <person name="Gellesch M."/>
            <person name="Goldberg J."/>
            <person name="Griggs A."/>
            <person name="Gujja S."/>
            <person name="Heilman E.R."/>
            <person name="Heiman D."/>
            <person name="Howarth C."/>
            <person name="Larson L."/>
            <person name="Lui A."/>
            <person name="MacDonald P.J."/>
            <person name="Mehta T."/>
            <person name="Montmayeur A."/>
            <person name="Murphy C."/>
            <person name="Neiman D."/>
            <person name="Pearson M."/>
            <person name="Priest M."/>
            <person name="Roberts A."/>
            <person name="Saif S."/>
            <person name="Shea T."/>
            <person name="Shenoy N."/>
            <person name="Sisk P."/>
            <person name="Stolte C."/>
            <person name="Sykes S."/>
            <person name="White J."/>
            <person name="Yandava C."/>
            <person name="Wortman J."/>
            <person name="Nusbaum C."/>
            <person name="Birren B."/>
        </authorList>
    </citation>
    <scope>NUCLEOTIDE SEQUENCE [LARGE SCALE GENOMIC DNA]</scope>
    <source>
        <strain evidence="2 3">WAL-19142</strain>
    </source>
</reference>
<gene>
    <name evidence="2" type="ORF">HMPREF9470_02465</name>
</gene>
<dbReference type="Proteomes" id="UP000037392">
    <property type="component" value="Unassembled WGS sequence"/>
</dbReference>
<protein>
    <submittedName>
        <fullName evidence="2">Uncharacterized protein</fullName>
    </submittedName>
</protein>